<dbReference type="Gene3D" id="2.30.320.10">
    <property type="entry name" value="YwqG-like"/>
    <property type="match status" value="1"/>
</dbReference>
<dbReference type="InterPro" id="IPR035948">
    <property type="entry name" value="YwqG-like_sf"/>
</dbReference>
<dbReference type="Proteomes" id="UP001057375">
    <property type="component" value="Unassembled WGS sequence"/>
</dbReference>
<accession>A0ABQ5KMT3</accession>
<dbReference type="EMBL" id="BQXS01010172">
    <property type="protein sequence ID" value="GKT33216.1"/>
    <property type="molecule type" value="Genomic_DNA"/>
</dbReference>
<dbReference type="SUPFAM" id="SSF103032">
    <property type="entry name" value="Hypothetical protein YwqG"/>
    <property type="match status" value="1"/>
</dbReference>
<dbReference type="Pfam" id="PF09234">
    <property type="entry name" value="DUF1963"/>
    <property type="match status" value="1"/>
</dbReference>
<evidence type="ECO:0000313" key="2">
    <source>
        <dbReference type="Proteomes" id="UP001057375"/>
    </source>
</evidence>
<keyword evidence="2" id="KW-1185">Reference proteome</keyword>
<sequence length="281" mass="32070">MDLHVPTVNEFLEDPSVLRDKLMPGVKYDDFVSALEKIRSHAKFIVKTIEDFDSDNDPTITNGSFYGGIPRTSEKFPWPTCDKCHEKMMSFIQIDLSKFHMDLKDWKQELEEMSLDKWFGSFSGYLQLFCCTTCGKGSIRVVQIDDTEADTVRPGRFDDLVAESFAVKKVDIARFYGDYDFPEYFSLADLRSCDVTKEEANAFDECIDLFHSHGDKIFGYPTWIQGKEEFVCPICSTIMMPAFQFEGDGSGHVDLSMGDSGNLIFFVCETHPCVELMFSMC</sequence>
<protein>
    <submittedName>
        <fullName evidence="1">Uncharacterized protein</fullName>
    </submittedName>
</protein>
<gene>
    <name evidence="1" type="ORF">ADUPG1_007197</name>
</gene>
<proteinExistence type="predicted"/>
<organism evidence="1 2">
    <name type="scientific">Aduncisulcus paluster</name>
    <dbReference type="NCBI Taxonomy" id="2918883"/>
    <lineage>
        <taxon>Eukaryota</taxon>
        <taxon>Metamonada</taxon>
        <taxon>Carpediemonas-like organisms</taxon>
        <taxon>Aduncisulcus</taxon>
    </lineage>
</organism>
<name>A0ABQ5KMT3_9EUKA</name>
<reference evidence="1" key="1">
    <citation type="submission" date="2022-03" db="EMBL/GenBank/DDBJ databases">
        <title>Draft genome sequence of Aduncisulcus paluster, a free-living microaerophilic Fornicata.</title>
        <authorList>
            <person name="Yuyama I."/>
            <person name="Kume K."/>
            <person name="Tamura T."/>
            <person name="Inagaki Y."/>
            <person name="Hashimoto T."/>
        </authorList>
    </citation>
    <scope>NUCLEOTIDE SEQUENCE</scope>
    <source>
        <strain evidence="1">NY0171</strain>
    </source>
</reference>
<dbReference type="InterPro" id="IPR015315">
    <property type="entry name" value="DUF1963"/>
</dbReference>
<evidence type="ECO:0000313" key="1">
    <source>
        <dbReference type="EMBL" id="GKT33216.1"/>
    </source>
</evidence>
<comment type="caution">
    <text evidence="1">The sequence shown here is derived from an EMBL/GenBank/DDBJ whole genome shotgun (WGS) entry which is preliminary data.</text>
</comment>